<dbReference type="RefSeq" id="XP_030648978.1">
    <property type="nucleotide sequence ID" value="XM_030793118.1"/>
</dbReference>
<evidence type="ECO:0000313" key="13">
    <source>
        <dbReference type="RefSeq" id="XP_030648978.1"/>
    </source>
</evidence>
<keyword evidence="2" id="KW-0963">Cytoplasm</keyword>
<evidence type="ECO:0000259" key="10">
    <source>
        <dbReference type="PROSITE" id="PS51194"/>
    </source>
</evidence>
<evidence type="ECO:0000256" key="7">
    <source>
        <dbReference type="ARBA" id="ARBA00023010"/>
    </source>
</evidence>
<dbReference type="SUPFAM" id="SSF52540">
    <property type="entry name" value="P-loop containing nucleoside triphosphate hydrolases"/>
    <property type="match status" value="2"/>
</dbReference>
<dbReference type="SUPFAM" id="SSF81767">
    <property type="entry name" value="Pre-protein crosslinking domain of SecA"/>
    <property type="match status" value="1"/>
</dbReference>
<dbReference type="Pfam" id="PF07517">
    <property type="entry name" value="SecA_DEAD"/>
    <property type="match status" value="1"/>
</dbReference>
<dbReference type="GO" id="GO:0006886">
    <property type="term" value="P:intracellular protein transport"/>
    <property type="evidence" value="ECO:0007669"/>
    <property type="project" value="InterPro"/>
</dbReference>
<evidence type="ECO:0000259" key="9">
    <source>
        <dbReference type="PROSITE" id="PS51192"/>
    </source>
</evidence>
<name>A0A6J2WXG0_CHACN</name>
<keyword evidence="3" id="KW-0547">Nucleotide-binding</keyword>
<dbReference type="InterPro" id="IPR014018">
    <property type="entry name" value="SecA_motor_DEAD"/>
</dbReference>
<dbReference type="InterPro" id="IPR011115">
    <property type="entry name" value="SecA_DEAD"/>
</dbReference>
<dbReference type="PROSITE" id="PS51192">
    <property type="entry name" value="HELICASE_ATP_BIND_1"/>
    <property type="match status" value="1"/>
</dbReference>
<sequence length="831" mass="94942">MLLLPQLAGEKGCLLEIGTGEGKSCILAMFAVIHAIRGTKVDIVTSSPVLARRDEEEWRKLFDMFGVTSSVVPPPFSEANTPEKCENLLQQAYNKQIVYGTVGAFAADILKQEFEKKTTRGHRNFELVIVDEVDYMTLDHGVQVTFLSHDSSGLRHMEQVLASIWTMTSACRPIEMLETGEIKWVTRLQHFHKATMAAFLGSETSEHFSAYDILLPGLQLGFYAEEDIEMLKQAENKEETEDEASDFQGDKWKAIESIISKIGVSQQYDLLTLFESVMENKVSFECYSVENNKARLFGTQKEDSDVKISMLLLENGQACEIMSEKSIIEATVGELQKKIKYSTYCPSKDETQKFIVIPSFLKKYIESQLPVFVENALKAIQMTQGREYMIDSHAIIPVDFKSSGVLEKNKRWGNGLQQFLEMKHQLAISQLSNVTNYMSNFHYFKRYLKGNGIFGVSGTLGGDADKAFLKKQYQTETYAIPSHRHKKVVELPAVQVKGGSDLWIQTLCETVLNVANKGQVVLVICEDVRTADVLQKKLQDEEICLSHPITMYTISERHNIEKKTFHGGSIIIATNLGGRGTDVKVEREVNQCGGLFVLLTYFPQNRRVERQIFGRTGRKGNPGMVQMILNSDYLAPAYQGQSVETMRHLREEYEVKRIRDMENDELLEIEMKEKLFSKFCRFLDDFDNRYEVEEKKDISTMELGKIPKIYQSHHPKFDYQPALNALKESWALWLTLHEEQISNHDDIETLEADLLREMENTGDMLLNGKSNNFYDYIKQAIIRTDLHCRNKSKCDYGALSYWQDVAESDPFYNAVALNYQYTGICPHIFNK</sequence>
<proteinExistence type="predicted"/>
<protein>
    <submittedName>
        <fullName evidence="13">Uncharacterized protein LOC115828972</fullName>
    </submittedName>
</protein>
<dbReference type="Proteomes" id="UP000504632">
    <property type="component" value="Chromosome 1"/>
</dbReference>
<dbReference type="GO" id="GO:0016020">
    <property type="term" value="C:membrane"/>
    <property type="evidence" value="ECO:0007669"/>
    <property type="project" value="InterPro"/>
</dbReference>
<evidence type="ECO:0000256" key="5">
    <source>
        <dbReference type="ARBA" id="ARBA00022927"/>
    </source>
</evidence>
<feature type="domain" description="Helicase ATP-binding" evidence="9">
    <location>
        <begin position="4"/>
        <end position="185"/>
    </location>
</feature>
<reference evidence="13" key="1">
    <citation type="submission" date="2025-08" db="UniProtKB">
        <authorList>
            <consortium name="RefSeq"/>
        </authorList>
    </citation>
    <scope>IDENTIFICATION</scope>
</reference>
<evidence type="ECO:0000256" key="3">
    <source>
        <dbReference type="ARBA" id="ARBA00022741"/>
    </source>
</evidence>
<dbReference type="GO" id="GO:0017038">
    <property type="term" value="P:protein import"/>
    <property type="evidence" value="ECO:0007669"/>
    <property type="project" value="InterPro"/>
</dbReference>
<evidence type="ECO:0000256" key="6">
    <source>
        <dbReference type="ARBA" id="ARBA00022967"/>
    </source>
</evidence>
<organism evidence="12 13">
    <name type="scientific">Chanos chanos</name>
    <name type="common">Milkfish</name>
    <name type="synonym">Mugil chanos</name>
    <dbReference type="NCBI Taxonomy" id="29144"/>
    <lineage>
        <taxon>Eukaryota</taxon>
        <taxon>Metazoa</taxon>
        <taxon>Chordata</taxon>
        <taxon>Craniata</taxon>
        <taxon>Vertebrata</taxon>
        <taxon>Euteleostomi</taxon>
        <taxon>Actinopterygii</taxon>
        <taxon>Neopterygii</taxon>
        <taxon>Teleostei</taxon>
        <taxon>Ostariophysi</taxon>
        <taxon>Gonorynchiformes</taxon>
        <taxon>Chanidae</taxon>
        <taxon>Chanos</taxon>
    </lineage>
</organism>
<keyword evidence="4" id="KW-0067">ATP-binding</keyword>
<keyword evidence="12" id="KW-1185">Reference proteome</keyword>
<evidence type="ECO:0000256" key="2">
    <source>
        <dbReference type="ARBA" id="ARBA00022490"/>
    </source>
</evidence>
<dbReference type="Pfam" id="PF21090">
    <property type="entry name" value="P-loop_SecA"/>
    <property type="match status" value="1"/>
</dbReference>
<dbReference type="OrthoDB" id="27934at2759"/>
<feature type="domain" description="Helicase C-terminal" evidence="10">
    <location>
        <begin position="506"/>
        <end position="677"/>
    </location>
</feature>
<keyword evidence="7" id="KW-0811">Translocation</keyword>
<dbReference type="GeneID" id="115828972"/>
<keyword evidence="5" id="KW-0653">Protein transport</keyword>
<dbReference type="Gene3D" id="3.40.50.300">
    <property type="entry name" value="P-loop containing nucleotide triphosphate hydrolases"/>
    <property type="match status" value="3"/>
</dbReference>
<dbReference type="PROSITE" id="PS51196">
    <property type="entry name" value="SECA_MOTOR_DEAD"/>
    <property type="match status" value="1"/>
</dbReference>
<dbReference type="GO" id="GO:0005524">
    <property type="term" value="F:ATP binding"/>
    <property type="evidence" value="ECO:0007669"/>
    <property type="project" value="UniProtKB-KW"/>
</dbReference>
<dbReference type="Gene3D" id="3.90.1440.10">
    <property type="entry name" value="SecA, preprotein cross-linking domain"/>
    <property type="match status" value="1"/>
</dbReference>
<dbReference type="InterPro" id="IPR001650">
    <property type="entry name" value="Helicase_C-like"/>
</dbReference>
<evidence type="ECO:0000256" key="8">
    <source>
        <dbReference type="ARBA" id="ARBA00023136"/>
    </source>
</evidence>
<dbReference type="PROSITE" id="PS51194">
    <property type="entry name" value="HELICASE_CTER"/>
    <property type="match status" value="1"/>
</dbReference>
<dbReference type="GO" id="GO:0006605">
    <property type="term" value="P:protein targeting"/>
    <property type="evidence" value="ECO:0007669"/>
    <property type="project" value="InterPro"/>
</dbReference>
<dbReference type="InterPro" id="IPR036670">
    <property type="entry name" value="SecA_X-link_sf"/>
</dbReference>
<dbReference type="InterPro" id="IPR027417">
    <property type="entry name" value="P-loop_NTPase"/>
</dbReference>
<accession>A0A6J2WXG0</accession>
<dbReference type="PANTHER" id="PTHR30612">
    <property type="entry name" value="SECA INNER MEMBRANE COMPONENT OF SEC PROTEIN SECRETION SYSTEM"/>
    <property type="match status" value="1"/>
</dbReference>
<evidence type="ECO:0000256" key="4">
    <source>
        <dbReference type="ARBA" id="ARBA00022840"/>
    </source>
</evidence>
<keyword evidence="6" id="KW-1278">Translocase</keyword>
<dbReference type="InParanoid" id="A0A6J2WXG0"/>
<dbReference type="InterPro" id="IPR000185">
    <property type="entry name" value="SecA"/>
</dbReference>
<dbReference type="SMART" id="SM00957">
    <property type="entry name" value="SecA_DEAD"/>
    <property type="match status" value="1"/>
</dbReference>
<keyword evidence="1" id="KW-0813">Transport</keyword>
<gene>
    <name evidence="13" type="primary">LOC115828972</name>
</gene>
<dbReference type="InterPro" id="IPR014001">
    <property type="entry name" value="Helicase_ATP-bd"/>
</dbReference>
<evidence type="ECO:0000259" key="11">
    <source>
        <dbReference type="PROSITE" id="PS51196"/>
    </source>
</evidence>
<dbReference type="SMART" id="SM00490">
    <property type="entry name" value="HELICc"/>
    <property type="match status" value="1"/>
</dbReference>
<keyword evidence="8" id="KW-0472">Membrane</keyword>
<dbReference type="PANTHER" id="PTHR30612:SF0">
    <property type="entry name" value="CHLOROPLAST PROTEIN-TRANSPORTING ATPASE"/>
    <property type="match status" value="1"/>
</dbReference>
<dbReference type="AlphaFoldDB" id="A0A6J2WXG0"/>
<evidence type="ECO:0000313" key="12">
    <source>
        <dbReference type="Proteomes" id="UP000504632"/>
    </source>
</evidence>
<evidence type="ECO:0000256" key="1">
    <source>
        <dbReference type="ARBA" id="ARBA00022448"/>
    </source>
</evidence>
<feature type="domain" description="SecA family profile" evidence="11">
    <location>
        <begin position="1"/>
        <end position="659"/>
    </location>
</feature>
<dbReference type="InterPro" id="IPR044722">
    <property type="entry name" value="SecA_SF2_C"/>
</dbReference>